<proteinExistence type="predicted"/>
<dbReference type="EMBL" id="JAGFNS010000027">
    <property type="protein sequence ID" value="MBO3742246.1"/>
    <property type="molecule type" value="Genomic_DNA"/>
</dbReference>
<name>A0ABS3UUH6_9ACTN</name>
<evidence type="ECO:0000313" key="2">
    <source>
        <dbReference type="Proteomes" id="UP000679690"/>
    </source>
</evidence>
<reference evidence="1 2" key="1">
    <citation type="submission" date="2021-03" db="EMBL/GenBank/DDBJ databases">
        <title>Actinoplanes flavus sp. nov., a novel actinomycete isolated from Coconut Palm rhizosphere soil.</title>
        <authorList>
            <person name="Luo X."/>
        </authorList>
    </citation>
    <scope>NUCLEOTIDE SEQUENCE [LARGE SCALE GENOMIC DNA]</scope>
    <source>
        <strain evidence="1 2">NEAU-H7</strain>
    </source>
</reference>
<dbReference type="Proteomes" id="UP000679690">
    <property type="component" value="Unassembled WGS sequence"/>
</dbReference>
<keyword evidence="2" id="KW-1185">Reference proteome</keyword>
<evidence type="ECO:0000313" key="1">
    <source>
        <dbReference type="EMBL" id="MBO3742246.1"/>
    </source>
</evidence>
<comment type="caution">
    <text evidence="1">The sequence shown here is derived from an EMBL/GenBank/DDBJ whole genome shotgun (WGS) entry which is preliminary data.</text>
</comment>
<gene>
    <name evidence="1" type="ORF">J5X75_32545</name>
</gene>
<dbReference type="RefSeq" id="WP_208471451.1">
    <property type="nucleotide sequence ID" value="NZ_JAGFNS010000027.1"/>
</dbReference>
<protein>
    <submittedName>
        <fullName evidence="1">Uncharacterized protein</fullName>
    </submittedName>
</protein>
<organism evidence="1 2">
    <name type="scientific">Actinoplanes flavus</name>
    <dbReference type="NCBI Taxonomy" id="2820290"/>
    <lineage>
        <taxon>Bacteria</taxon>
        <taxon>Bacillati</taxon>
        <taxon>Actinomycetota</taxon>
        <taxon>Actinomycetes</taxon>
        <taxon>Micromonosporales</taxon>
        <taxon>Micromonosporaceae</taxon>
        <taxon>Actinoplanes</taxon>
    </lineage>
</organism>
<accession>A0ABS3UUH6</accession>
<sequence length="85" mass="9031">MSELGSGWQNLWLGTATACTDRTVEPAGRAKNRDGSISVTVGSAGQLLGLDLDDRVRDLTGPQLAREILMVMRCAHAHADSGPVR</sequence>